<feature type="signal peptide" evidence="2">
    <location>
        <begin position="1"/>
        <end position="22"/>
    </location>
</feature>
<keyword evidence="2" id="KW-0732">Signal</keyword>
<name>A0ABS6J5A3_9RHOB</name>
<evidence type="ECO:0000256" key="2">
    <source>
        <dbReference type="SAM" id="SignalP"/>
    </source>
</evidence>
<dbReference type="RefSeq" id="WP_161762792.1">
    <property type="nucleotide sequence ID" value="NZ_JAAATX020000008.1"/>
</dbReference>
<sequence length="116" mass="11042">MKQALALLLAGGTLGLGTQAGAGTAPAAAHPVILEGPAHSSAIRPLPVVDDGEDGGGWLWSNGDGSDDGNGGGSDSDDCNPDDPACAAGNAAPAGTVAPPKNGLFTDGSAPVVKSN</sequence>
<evidence type="ECO:0000313" key="3">
    <source>
        <dbReference type="EMBL" id="MBU9698672.1"/>
    </source>
</evidence>
<evidence type="ECO:0000256" key="1">
    <source>
        <dbReference type="SAM" id="MobiDB-lite"/>
    </source>
</evidence>
<accession>A0ABS6J5A3</accession>
<dbReference type="EMBL" id="JAAATX020000008">
    <property type="protein sequence ID" value="MBU9698672.1"/>
    <property type="molecule type" value="Genomic_DNA"/>
</dbReference>
<feature type="compositionally biased region" description="Low complexity" evidence="1">
    <location>
        <begin position="82"/>
        <end position="100"/>
    </location>
</feature>
<dbReference type="Proteomes" id="UP000731907">
    <property type="component" value="Unassembled WGS sequence"/>
</dbReference>
<organism evidence="3 4">
    <name type="scientific">Paragemmobacter amnigenus</name>
    <dbReference type="NCBI Taxonomy" id="2852097"/>
    <lineage>
        <taxon>Bacteria</taxon>
        <taxon>Pseudomonadati</taxon>
        <taxon>Pseudomonadota</taxon>
        <taxon>Alphaproteobacteria</taxon>
        <taxon>Rhodobacterales</taxon>
        <taxon>Paracoccaceae</taxon>
        <taxon>Paragemmobacter</taxon>
    </lineage>
</organism>
<keyword evidence="4" id="KW-1185">Reference proteome</keyword>
<protein>
    <submittedName>
        <fullName evidence="3">Uncharacterized protein</fullName>
    </submittedName>
</protein>
<proteinExistence type="predicted"/>
<feature type="chain" id="PRO_5045600279" evidence="2">
    <location>
        <begin position="23"/>
        <end position="116"/>
    </location>
</feature>
<reference evidence="3 4" key="1">
    <citation type="submission" date="2021-06" db="EMBL/GenBank/DDBJ databases">
        <title>Rhodobacteraceae bacterium strain HSP-20.</title>
        <authorList>
            <person name="Chen W.-M."/>
        </authorList>
    </citation>
    <scope>NUCLEOTIDE SEQUENCE [LARGE SCALE GENOMIC DNA]</scope>
    <source>
        <strain evidence="3 4">HSP-20</strain>
    </source>
</reference>
<evidence type="ECO:0000313" key="4">
    <source>
        <dbReference type="Proteomes" id="UP000731907"/>
    </source>
</evidence>
<gene>
    <name evidence="3" type="ORF">GU927_012535</name>
</gene>
<comment type="caution">
    <text evidence="3">The sequence shown here is derived from an EMBL/GenBank/DDBJ whole genome shotgun (WGS) entry which is preliminary data.</text>
</comment>
<feature type="region of interest" description="Disordered" evidence="1">
    <location>
        <begin position="42"/>
        <end position="116"/>
    </location>
</feature>